<evidence type="ECO:0000313" key="1">
    <source>
        <dbReference type="EMBL" id="MFC3512557.1"/>
    </source>
</evidence>
<comment type="caution">
    <text evidence="1">The sequence shown here is derived from an EMBL/GenBank/DDBJ whole genome shotgun (WGS) entry which is preliminary data.</text>
</comment>
<dbReference type="Gene3D" id="2.130.10.10">
    <property type="entry name" value="YVTN repeat-like/Quinoprotein amine dehydrogenase"/>
    <property type="match status" value="1"/>
</dbReference>
<accession>A0ABV7QIB3</accession>
<dbReference type="EMBL" id="JBHRWI010000024">
    <property type="protein sequence ID" value="MFC3512557.1"/>
    <property type="molecule type" value="Genomic_DNA"/>
</dbReference>
<organism evidence="1 2">
    <name type="scientific">Amycolatopsis halotolerans</name>
    <dbReference type="NCBI Taxonomy" id="330083"/>
    <lineage>
        <taxon>Bacteria</taxon>
        <taxon>Bacillati</taxon>
        <taxon>Actinomycetota</taxon>
        <taxon>Actinomycetes</taxon>
        <taxon>Pseudonocardiales</taxon>
        <taxon>Pseudonocardiaceae</taxon>
        <taxon>Amycolatopsis</taxon>
    </lineage>
</organism>
<dbReference type="RefSeq" id="WP_377871396.1">
    <property type="nucleotide sequence ID" value="NZ_JBHMAY010000029.1"/>
</dbReference>
<name>A0ABV7QIB3_9PSEU</name>
<reference evidence="2" key="1">
    <citation type="journal article" date="2019" name="Int. J. Syst. Evol. Microbiol.">
        <title>The Global Catalogue of Microorganisms (GCM) 10K type strain sequencing project: providing services to taxonomists for standard genome sequencing and annotation.</title>
        <authorList>
            <consortium name="The Broad Institute Genomics Platform"/>
            <consortium name="The Broad Institute Genome Sequencing Center for Infectious Disease"/>
            <person name="Wu L."/>
            <person name="Ma J."/>
        </authorList>
    </citation>
    <scope>NUCLEOTIDE SEQUENCE [LARGE SCALE GENOMIC DNA]</scope>
    <source>
        <strain evidence="2">CGMCC 4.7682</strain>
    </source>
</reference>
<evidence type="ECO:0000313" key="2">
    <source>
        <dbReference type="Proteomes" id="UP001595764"/>
    </source>
</evidence>
<protein>
    <recommendedName>
        <fullName evidence="3">PQQ-binding-like beta-propeller repeat protein</fullName>
    </recommendedName>
</protein>
<keyword evidence="2" id="KW-1185">Reference proteome</keyword>
<evidence type="ECO:0008006" key="3">
    <source>
        <dbReference type="Google" id="ProtNLM"/>
    </source>
</evidence>
<proteinExistence type="predicted"/>
<gene>
    <name evidence="1" type="ORF">ACFORO_20490</name>
</gene>
<dbReference type="SUPFAM" id="SSF50998">
    <property type="entry name" value="Quinoprotein alcohol dehydrogenase-like"/>
    <property type="match status" value="1"/>
</dbReference>
<dbReference type="InterPro" id="IPR015943">
    <property type="entry name" value="WD40/YVTN_repeat-like_dom_sf"/>
</dbReference>
<dbReference type="InterPro" id="IPR011047">
    <property type="entry name" value="Quinoprotein_ADH-like_sf"/>
</dbReference>
<dbReference type="Proteomes" id="UP001595764">
    <property type="component" value="Unassembled WGS sequence"/>
</dbReference>
<sequence length="401" mass="43170">MHLSPLTVALPGQVWGVAAPGPDGPLVATTYDGDNLSRTVLTALDASGAVLWKHRADGHPYPPLVSVSGTVWIAQRDAGCYVLTELDLAGAVLRSVALDHEPHEHLGAFVLLPDGFCVSWLPANRSRVVPAGRVPRVARHDERGETVWSTSIPLGSLKLEDLDSAEHPGPPREPRTLAASRWQPLLVSADRIAAGFADDGSGIGVTLFLDTAHGSVVAQTLPGPRGRCAIAAPGEFLIGEQGYSFFRTTRYDRTGMAAQRWSSHGLLLIDRHGGVRGPESENIRRLRSRFRGLAENGTLLGGPLLRGYYTTYPALDSNGTAVFWREGRLLTVDADLRLRELFLSEDDRAVMGRILLLADGLVVFSLGSDLLFFRDTGLGPLDDGPWPCGGGNLNGNPVRYQ</sequence>